<comment type="caution">
    <text evidence="2">The sequence shown here is derived from an EMBL/GenBank/DDBJ whole genome shotgun (WGS) entry which is preliminary data.</text>
</comment>
<organism evidence="2 3">
    <name type="scientific">Pleurodeles waltl</name>
    <name type="common">Iberian ribbed newt</name>
    <dbReference type="NCBI Taxonomy" id="8319"/>
    <lineage>
        <taxon>Eukaryota</taxon>
        <taxon>Metazoa</taxon>
        <taxon>Chordata</taxon>
        <taxon>Craniata</taxon>
        <taxon>Vertebrata</taxon>
        <taxon>Euteleostomi</taxon>
        <taxon>Amphibia</taxon>
        <taxon>Batrachia</taxon>
        <taxon>Caudata</taxon>
        <taxon>Salamandroidea</taxon>
        <taxon>Salamandridae</taxon>
        <taxon>Pleurodelinae</taxon>
        <taxon>Pleurodeles</taxon>
    </lineage>
</organism>
<dbReference type="EMBL" id="JANPWB010000014">
    <property type="protein sequence ID" value="KAJ1095500.1"/>
    <property type="molecule type" value="Genomic_DNA"/>
</dbReference>
<feature type="region of interest" description="Disordered" evidence="1">
    <location>
        <begin position="1"/>
        <end position="33"/>
    </location>
</feature>
<dbReference type="Proteomes" id="UP001066276">
    <property type="component" value="Chromosome 10"/>
</dbReference>
<evidence type="ECO:0000313" key="3">
    <source>
        <dbReference type="Proteomes" id="UP001066276"/>
    </source>
</evidence>
<evidence type="ECO:0000313" key="2">
    <source>
        <dbReference type="EMBL" id="KAJ1095500.1"/>
    </source>
</evidence>
<dbReference type="AlphaFoldDB" id="A0AAV7LY44"/>
<gene>
    <name evidence="2" type="ORF">NDU88_000663</name>
</gene>
<accession>A0AAV7LY44</accession>
<proteinExistence type="predicted"/>
<sequence>MKDGDRTKTRATEENNHIGTRDENQPEEEETWSEDCWCPTLPFATPAPVTTHRDLWQPRVLAGENTRLPGYGKEGEIRRVLPSWH</sequence>
<keyword evidence="3" id="KW-1185">Reference proteome</keyword>
<evidence type="ECO:0000256" key="1">
    <source>
        <dbReference type="SAM" id="MobiDB-lite"/>
    </source>
</evidence>
<feature type="compositionally biased region" description="Basic and acidic residues" evidence="1">
    <location>
        <begin position="1"/>
        <end position="24"/>
    </location>
</feature>
<protein>
    <submittedName>
        <fullName evidence="2">Uncharacterized protein</fullName>
    </submittedName>
</protein>
<reference evidence="2" key="1">
    <citation type="journal article" date="2022" name="bioRxiv">
        <title>Sequencing and chromosome-scale assembly of the giantPleurodeles waltlgenome.</title>
        <authorList>
            <person name="Brown T."/>
            <person name="Elewa A."/>
            <person name="Iarovenko S."/>
            <person name="Subramanian E."/>
            <person name="Araus A.J."/>
            <person name="Petzold A."/>
            <person name="Susuki M."/>
            <person name="Suzuki K.-i.T."/>
            <person name="Hayashi T."/>
            <person name="Toyoda A."/>
            <person name="Oliveira C."/>
            <person name="Osipova E."/>
            <person name="Leigh N.D."/>
            <person name="Simon A."/>
            <person name="Yun M.H."/>
        </authorList>
    </citation>
    <scope>NUCLEOTIDE SEQUENCE</scope>
    <source>
        <strain evidence="2">20211129_DDA</strain>
        <tissue evidence="2">Liver</tissue>
    </source>
</reference>
<name>A0AAV7LY44_PLEWA</name>